<organism evidence="1 2">
    <name type="scientific">Haematococcus lacustris</name>
    <name type="common">Green alga</name>
    <name type="synonym">Haematococcus pluvialis</name>
    <dbReference type="NCBI Taxonomy" id="44745"/>
    <lineage>
        <taxon>Eukaryota</taxon>
        <taxon>Viridiplantae</taxon>
        <taxon>Chlorophyta</taxon>
        <taxon>core chlorophytes</taxon>
        <taxon>Chlorophyceae</taxon>
        <taxon>CS clade</taxon>
        <taxon>Chlamydomonadales</taxon>
        <taxon>Haematococcaceae</taxon>
        <taxon>Haematococcus</taxon>
    </lineage>
</organism>
<proteinExistence type="predicted"/>
<evidence type="ECO:0000313" key="2">
    <source>
        <dbReference type="Proteomes" id="UP000485058"/>
    </source>
</evidence>
<accession>A0A699YRX2</accession>
<protein>
    <submittedName>
        <fullName evidence="1">Guanylate cyclase domain-containing protein</fullName>
    </submittedName>
</protein>
<reference evidence="1 2" key="1">
    <citation type="submission" date="2020-02" db="EMBL/GenBank/DDBJ databases">
        <title>Draft genome sequence of Haematococcus lacustris strain NIES-144.</title>
        <authorList>
            <person name="Morimoto D."/>
            <person name="Nakagawa S."/>
            <person name="Yoshida T."/>
            <person name="Sawayama S."/>
        </authorList>
    </citation>
    <scope>NUCLEOTIDE SEQUENCE [LARGE SCALE GENOMIC DNA]</scope>
    <source>
        <strain evidence="1 2">NIES-144</strain>
    </source>
</reference>
<dbReference type="InterPro" id="IPR029787">
    <property type="entry name" value="Nucleotide_cyclase"/>
</dbReference>
<sequence>MSDRVLRMLMLTQPRAACWLTSRCMSQCCLPCSAYCRARDGVWCVPPRGNPGGPGKALRLCSQAVWEEHRTTSWAMRHFAWETLSQDSMNEAVELHHSLARKLLAGHSGYESATEGDAFIMAFHTASDALHWARDFQQGLLHLAWPEQLLQLEAGAPVWAVPGANQDTLMLKQYSTATFDTTLGSGTNLPMVDFSNNPNRQESHPWKLAVAARTFYAHQWIAVPAQAGSRACLVFRYEQLAAGHAWCPGQVLAPSPQFRLHYTAWSIALTSQLLLAAAGGAQGPTSACGPALRCKRGC</sequence>
<dbReference type="EMBL" id="BLLF01000459">
    <property type="protein sequence ID" value="GFH12015.1"/>
    <property type="molecule type" value="Genomic_DNA"/>
</dbReference>
<keyword evidence="2" id="KW-1185">Reference proteome</keyword>
<dbReference type="Gene3D" id="3.30.70.1230">
    <property type="entry name" value="Nucleotide cyclase"/>
    <property type="match status" value="1"/>
</dbReference>
<comment type="caution">
    <text evidence="1">The sequence shown here is derived from an EMBL/GenBank/DDBJ whole genome shotgun (WGS) entry which is preliminary data.</text>
</comment>
<dbReference type="Proteomes" id="UP000485058">
    <property type="component" value="Unassembled WGS sequence"/>
</dbReference>
<dbReference type="AlphaFoldDB" id="A0A699YRX2"/>
<dbReference type="InterPro" id="IPR050697">
    <property type="entry name" value="Adenylyl/Guanylyl_Cyclase_3/4"/>
</dbReference>
<dbReference type="PANTHER" id="PTHR43081:SF1">
    <property type="entry name" value="ADENYLATE CYCLASE, TERMINAL-DIFFERENTIATION SPECIFIC"/>
    <property type="match status" value="1"/>
</dbReference>
<name>A0A699YRX2_HAELA</name>
<evidence type="ECO:0000313" key="1">
    <source>
        <dbReference type="EMBL" id="GFH12015.1"/>
    </source>
</evidence>
<dbReference type="SUPFAM" id="SSF55073">
    <property type="entry name" value="Nucleotide cyclase"/>
    <property type="match status" value="1"/>
</dbReference>
<dbReference type="PANTHER" id="PTHR43081">
    <property type="entry name" value="ADENYLATE CYCLASE, TERMINAL-DIFFERENTIATION SPECIFIC-RELATED"/>
    <property type="match status" value="1"/>
</dbReference>
<gene>
    <name evidence="1" type="ORF">HaLaN_07632</name>
</gene>